<organism evidence="1 2">
    <name type="scientific">Limosilactobacillus reuteri</name>
    <name type="common">Lactobacillus reuteri</name>
    <dbReference type="NCBI Taxonomy" id="1598"/>
    <lineage>
        <taxon>Bacteria</taxon>
        <taxon>Bacillati</taxon>
        <taxon>Bacillota</taxon>
        <taxon>Bacilli</taxon>
        <taxon>Lactobacillales</taxon>
        <taxon>Lactobacillaceae</taxon>
        <taxon>Limosilactobacillus</taxon>
    </lineage>
</organism>
<evidence type="ECO:0000313" key="1">
    <source>
        <dbReference type="EMBL" id="QDR72754.1"/>
    </source>
</evidence>
<protein>
    <submittedName>
        <fullName evidence="1">Uncharacterized protein</fullName>
    </submittedName>
</protein>
<dbReference type="EMBL" id="CP041676">
    <property type="protein sequence ID" value="QDR72754.1"/>
    <property type="molecule type" value="Genomic_DNA"/>
</dbReference>
<dbReference type="RefSeq" id="WP_020843011.1">
    <property type="nucleotide sequence ID" value="NZ_CP041676.1"/>
</dbReference>
<dbReference type="AlphaFoldDB" id="A0A1C2A0M7"/>
<accession>A0A1C2A0M7</accession>
<name>A0A1C2A0M7_LIMRT</name>
<sequence length="59" mass="6536">MAETLDGDLAMIEIILYGVAQVKLIPSGEQVSVILQKDHDFKVGDIYNISNDHEHLIVS</sequence>
<evidence type="ECO:0000313" key="2">
    <source>
        <dbReference type="Proteomes" id="UP000316394"/>
    </source>
</evidence>
<dbReference type="Proteomes" id="UP000316394">
    <property type="component" value="Chromosome"/>
</dbReference>
<gene>
    <name evidence="1" type="ORF">FOD75_06475</name>
</gene>
<proteinExistence type="predicted"/>
<reference evidence="1 2" key="1">
    <citation type="submission" date="2019-07" db="EMBL/GenBank/DDBJ databases">
        <title>Gastrointestinal microbiota of Peromyscus leucopus, the white-footed mouse.</title>
        <authorList>
            <person name="Milovic A."/>
            <person name="Bassam K."/>
            <person name="Barbour A.G."/>
        </authorList>
    </citation>
    <scope>NUCLEOTIDE SEQUENCE [LARGE SCALE GENOMIC DNA]</scope>
    <source>
        <strain evidence="1 2">LL7</strain>
    </source>
</reference>